<protein>
    <submittedName>
        <fullName evidence="1">Uncharacterized protein</fullName>
    </submittedName>
</protein>
<sequence>MRSRRFEPPFLPGQQVVNHRNYSEAEIQLQRKSNHGPFEQPVITDAAGYYFVLIV</sequence>
<evidence type="ECO:0000313" key="1">
    <source>
        <dbReference type="EMBL" id="CAJ0605194.1"/>
    </source>
</evidence>
<accession>A0AA36MA48</accession>
<reference evidence="1" key="1">
    <citation type="submission" date="2023-07" db="EMBL/GenBank/DDBJ databases">
        <authorList>
            <consortium name="CYATHOMIX"/>
        </authorList>
    </citation>
    <scope>NUCLEOTIDE SEQUENCE</scope>
    <source>
        <strain evidence="1">N/A</strain>
    </source>
</reference>
<name>A0AA36MA48_CYLNA</name>
<proteinExistence type="predicted"/>
<organism evidence="1 2">
    <name type="scientific">Cylicocyclus nassatus</name>
    <name type="common">Nematode worm</name>
    <dbReference type="NCBI Taxonomy" id="53992"/>
    <lineage>
        <taxon>Eukaryota</taxon>
        <taxon>Metazoa</taxon>
        <taxon>Ecdysozoa</taxon>
        <taxon>Nematoda</taxon>
        <taxon>Chromadorea</taxon>
        <taxon>Rhabditida</taxon>
        <taxon>Rhabditina</taxon>
        <taxon>Rhabditomorpha</taxon>
        <taxon>Strongyloidea</taxon>
        <taxon>Strongylidae</taxon>
        <taxon>Cylicocyclus</taxon>
    </lineage>
</organism>
<dbReference type="AlphaFoldDB" id="A0AA36MA48"/>
<dbReference type="EMBL" id="CATQJL010000316">
    <property type="protein sequence ID" value="CAJ0605194.1"/>
    <property type="molecule type" value="Genomic_DNA"/>
</dbReference>
<keyword evidence="2" id="KW-1185">Reference proteome</keyword>
<gene>
    <name evidence="1" type="ORF">CYNAS_LOCUS17177</name>
</gene>
<evidence type="ECO:0000313" key="2">
    <source>
        <dbReference type="Proteomes" id="UP001176961"/>
    </source>
</evidence>
<dbReference type="Proteomes" id="UP001176961">
    <property type="component" value="Unassembled WGS sequence"/>
</dbReference>
<comment type="caution">
    <text evidence="1">The sequence shown here is derived from an EMBL/GenBank/DDBJ whole genome shotgun (WGS) entry which is preliminary data.</text>
</comment>